<dbReference type="GO" id="GO:0005634">
    <property type="term" value="C:nucleus"/>
    <property type="evidence" value="ECO:0007669"/>
    <property type="project" value="TreeGrafter"/>
</dbReference>
<dbReference type="Pfam" id="PF00644">
    <property type="entry name" value="PARP"/>
    <property type="match status" value="1"/>
</dbReference>
<dbReference type="EMBL" id="QDEB01095848">
    <property type="protein sequence ID" value="RZC32610.1"/>
    <property type="molecule type" value="Genomic_DNA"/>
</dbReference>
<dbReference type="InterPro" id="IPR051712">
    <property type="entry name" value="ARTD-AVP"/>
</dbReference>
<feature type="domain" description="PARP catalytic" evidence="2">
    <location>
        <begin position="10"/>
        <end position="216"/>
    </location>
</feature>
<evidence type="ECO:0000313" key="4">
    <source>
        <dbReference type="Proteomes" id="UP000292052"/>
    </source>
</evidence>
<dbReference type="Proteomes" id="UP000292052">
    <property type="component" value="Unassembled WGS sequence"/>
</dbReference>
<name>A0A482VIP4_ASBVE</name>
<evidence type="ECO:0000259" key="2">
    <source>
        <dbReference type="PROSITE" id="PS51059"/>
    </source>
</evidence>
<organism evidence="3 4">
    <name type="scientific">Asbolus verrucosus</name>
    <name type="common">Desert ironclad beetle</name>
    <dbReference type="NCBI Taxonomy" id="1661398"/>
    <lineage>
        <taxon>Eukaryota</taxon>
        <taxon>Metazoa</taxon>
        <taxon>Ecdysozoa</taxon>
        <taxon>Arthropoda</taxon>
        <taxon>Hexapoda</taxon>
        <taxon>Insecta</taxon>
        <taxon>Pterygota</taxon>
        <taxon>Neoptera</taxon>
        <taxon>Endopterygota</taxon>
        <taxon>Coleoptera</taxon>
        <taxon>Polyphaga</taxon>
        <taxon>Cucujiformia</taxon>
        <taxon>Tenebrionidae</taxon>
        <taxon>Pimeliinae</taxon>
        <taxon>Asbolus</taxon>
    </lineage>
</organism>
<dbReference type="PANTHER" id="PTHR45740:SF2">
    <property type="entry name" value="POLY [ADP-RIBOSE] POLYMERASE"/>
    <property type="match status" value="1"/>
</dbReference>
<evidence type="ECO:0000256" key="1">
    <source>
        <dbReference type="RuleBase" id="RU362114"/>
    </source>
</evidence>
<gene>
    <name evidence="3" type="ORF">BDFB_005575</name>
</gene>
<comment type="caution">
    <text evidence="3">The sequence shown here is derived from an EMBL/GenBank/DDBJ whole genome shotgun (WGS) entry which is preliminary data.</text>
</comment>
<accession>A0A482VIP4</accession>
<keyword evidence="1" id="KW-0520">NAD</keyword>
<dbReference type="InterPro" id="IPR012317">
    <property type="entry name" value="Poly(ADP-ribose)pol_cat_dom"/>
</dbReference>
<dbReference type="AlphaFoldDB" id="A0A482VIP4"/>
<dbReference type="PROSITE" id="PS51059">
    <property type="entry name" value="PARP_CATALYTIC"/>
    <property type="match status" value="1"/>
</dbReference>
<reference evidence="3 4" key="1">
    <citation type="submission" date="2017-03" db="EMBL/GenBank/DDBJ databases">
        <title>Genome of the blue death feigning beetle - Asbolus verrucosus.</title>
        <authorList>
            <person name="Rider S.D."/>
        </authorList>
    </citation>
    <scope>NUCLEOTIDE SEQUENCE [LARGE SCALE GENOMIC DNA]</scope>
    <source>
        <strain evidence="3">Butters</strain>
        <tissue evidence="3">Head and leg muscle</tissue>
    </source>
</reference>
<dbReference type="OrthoDB" id="6765559at2759"/>
<protein>
    <recommendedName>
        <fullName evidence="1">Poly [ADP-ribose] polymerase</fullName>
        <shortName evidence="1">PARP</shortName>
        <ecNumber evidence="1">2.4.2.-</ecNumber>
    </recommendedName>
</protein>
<dbReference type="GO" id="GO:0003950">
    <property type="term" value="F:NAD+ poly-ADP-ribosyltransferase activity"/>
    <property type="evidence" value="ECO:0007669"/>
    <property type="project" value="UniProtKB-UniRule"/>
</dbReference>
<keyword evidence="1" id="KW-0328">Glycosyltransferase</keyword>
<keyword evidence="1" id="KW-0808">Transferase</keyword>
<evidence type="ECO:0000313" key="3">
    <source>
        <dbReference type="EMBL" id="RZC32610.1"/>
    </source>
</evidence>
<proteinExistence type="predicted"/>
<keyword evidence="4" id="KW-1185">Reference proteome</keyword>
<dbReference type="EC" id="2.4.2.-" evidence="1"/>
<dbReference type="GO" id="GO:1990404">
    <property type="term" value="F:NAD+-protein mono-ADP-ribosyltransferase activity"/>
    <property type="evidence" value="ECO:0007669"/>
    <property type="project" value="TreeGrafter"/>
</dbReference>
<dbReference type="PANTHER" id="PTHR45740">
    <property type="entry name" value="POLY [ADP-RIBOSE] POLYMERASE"/>
    <property type="match status" value="1"/>
</dbReference>
<sequence length="216" mass="25092">MGGLFSSTEEPSDPYFSFSSVVTYIPLSEYDSEYLSVKRMVTNKQNFKIDGIEKIENPFLKKAYELKKEQKRVNYPYCEERLLFHGTTRANVDAICKFNFDWRLCKAHKYGKGVSFSPNSTYASCYSEKNVHNKVMIVAKVLIGRSCYGNEFMTLPDDGCDTSQKGVEAIVVVKYEDNEFLPVYKIKYHLIRENVGRRNHNRGPRVVNNYDFLIYD</sequence>
<dbReference type="Gene3D" id="3.90.228.10">
    <property type="match status" value="1"/>
</dbReference>
<dbReference type="SUPFAM" id="SSF56399">
    <property type="entry name" value="ADP-ribosylation"/>
    <property type="match status" value="1"/>
</dbReference>